<comment type="caution">
    <text evidence="17">The sequence shown here is derived from an EMBL/GenBank/DDBJ whole genome shotgun (WGS) entry which is preliminary data.</text>
</comment>
<evidence type="ECO:0000256" key="11">
    <source>
        <dbReference type="ARBA" id="ARBA00041902"/>
    </source>
</evidence>
<evidence type="ECO:0000256" key="2">
    <source>
        <dbReference type="ARBA" id="ARBA00012409"/>
    </source>
</evidence>
<comment type="similarity">
    <text evidence="1">Belongs to the protein kinase superfamily. CMGC Ser/Thr protein kinase family. CDC2/CDKX subfamily.</text>
</comment>
<dbReference type="GO" id="GO:0008353">
    <property type="term" value="F:RNA polymerase II CTD heptapeptide repeat kinase activity"/>
    <property type="evidence" value="ECO:0007669"/>
    <property type="project" value="UniProtKB-EC"/>
</dbReference>
<comment type="catalytic activity">
    <reaction evidence="15">
        <text>[DNA-directed RNA polymerase] + ATP = phospho-[DNA-directed RNA polymerase] + ADP + H(+)</text>
        <dbReference type="Rhea" id="RHEA:10216"/>
        <dbReference type="Rhea" id="RHEA-COMP:11321"/>
        <dbReference type="Rhea" id="RHEA-COMP:11322"/>
        <dbReference type="ChEBI" id="CHEBI:15378"/>
        <dbReference type="ChEBI" id="CHEBI:30616"/>
        <dbReference type="ChEBI" id="CHEBI:43176"/>
        <dbReference type="ChEBI" id="CHEBI:68546"/>
        <dbReference type="ChEBI" id="CHEBI:456216"/>
        <dbReference type="EC" id="2.7.11.23"/>
    </reaction>
</comment>
<keyword evidence="7" id="KW-0418">Kinase</keyword>
<evidence type="ECO:0000256" key="1">
    <source>
        <dbReference type="ARBA" id="ARBA00006485"/>
    </source>
</evidence>
<dbReference type="PROSITE" id="PS00108">
    <property type="entry name" value="PROTEIN_KINASE_ST"/>
    <property type="match status" value="1"/>
</dbReference>
<evidence type="ECO:0000256" key="9">
    <source>
        <dbReference type="ARBA" id="ARBA00038543"/>
    </source>
</evidence>
<dbReference type="EC" id="2.7.11.23" evidence="2"/>
<dbReference type="GO" id="GO:0016592">
    <property type="term" value="C:mediator complex"/>
    <property type="evidence" value="ECO:0007669"/>
    <property type="project" value="TreeGrafter"/>
</dbReference>
<evidence type="ECO:0000256" key="6">
    <source>
        <dbReference type="ARBA" id="ARBA00022741"/>
    </source>
</evidence>
<proteinExistence type="inferred from homology"/>
<organism evidence="17 18">
    <name type="scientific">Paramecium primaurelia</name>
    <dbReference type="NCBI Taxonomy" id="5886"/>
    <lineage>
        <taxon>Eukaryota</taxon>
        <taxon>Sar</taxon>
        <taxon>Alveolata</taxon>
        <taxon>Ciliophora</taxon>
        <taxon>Intramacronucleata</taxon>
        <taxon>Oligohymenophorea</taxon>
        <taxon>Peniculida</taxon>
        <taxon>Parameciidae</taxon>
        <taxon>Paramecium</taxon>
    </lineage>
</organism>
<reference evidence="17" key="1">
    <citation type="submission" date="2021-01" db="EMBL/GenBank/DDBJ databases">
        <authorList>
            <consortium name="Genoscope - CEA"/>
            <person name="William W."/>
        </authorList>
    </citation>
    <scope>NUCLEOTIDE SEQUENCE</scope>
</reference>
<protein>
    <recommendedName>
        <fullName evidence="10">Cyclin-dependent kinase 2 homolog</fullName>
        <ecNumber evidence="3">2.7.11.22</ecNumber>
        <ecNumber evidence="2">2.7.11.23</ecNumber>
    </recommendedName>
    <alternativeName>
        <fullName evidence="11">Cell division control protein 2 homolog</fullName>
    </alternativeName>
    <alternativeName>
        <fullName evidence="12">cdc2-related kinase 2</fullName>
    </alternativeName>
</protein>
<dbReference type="GO" id="GO:0005524">
    <property type="term" value="F:ATP binding"/>
    <property type="evidence" value="ECO:0007669"/>
    <property type="project" value="UniProtKB-KW"/>
</dbReference>
<keyword evidence="6" id="KW-0547">Nucleotide-binding</keyword>
<comment type="subunit">
    <text evidence="9">May form a complex composed of at least the catalytic subunit CRK2 and a cyclin.</text>
</comment>
<dbReference type="GO" id="GO:0004693">
    <property type="term" value="F:cyclin-dependent protein serine/threonine kinase activity"/>
    <property type="evidence" value="ECO:0007669"/>
    <property type="project" value="UniProtKB-EC"/>
</dbReference>
<dbReference type="AlphaFoldDB" id="A0A8S1KG15"/>
<dbReference type="Proteomes" id="UP000688137">
    <property type="component" value="Unassembled WGS sequence"/>
</dbReference>
<dbReference type="PROSITE" id="PS50011">
    <property type="entry name" value="PROTEIN_KINASE_DOM"/>
    <property type="match status" value="1"/>
</dbReference>
<dbReference type="PANTHER" id="PTHR24056">
    <property type="entry name" value="CELL DIVISION PROTEIN KINASE"/>
    <property type="match status" value="1"/>
</dbReference>
<evidence type="ECO:0000256" key="13">
    <source>
        <dbReference type="ARBA" id="ARBA00047811"/>
    </source>
</evidence>
<evidence type="ECO:0000256" key="12">
    <source>
        <dbReference type="ARBA" id="ARBA00042858"/>
    </source>
</evidence>
<evidence type="ECO:0000256" key="14">
    <source>
        <dbReference type="ARBA" id="ARBA00048367"/>
    </source>
</evidence>
<comment type="catalytic activity">
    <reaction evidence="13">
        <text>L-threonyl-[protein] + ATP = O-phospho-L-threonyl-[protein] + ADP + H(+)</text>
        <dbReference type="Rhea" id="RHEA:46608"/>
        <dbReference type="Rhea" id="RHEA-COMP:11060"/>
        <dbReference type="Rhea" id="RHEA-COMP:11605"/>
        <dbReference type="ChEBI" id="CHEBI:15378"/>
        <dbReference type="ChEBI" id="CHEBI:30013"/>
        <dbReference type="ChEBI" id="CHEBI:30616"/>
        <dbReference type="ChEBI" id="CHEBI:61977"/>
        <dbReference type="ChEBI" id="CHEBI:456216"/>
        <dbReference type="EC" id="2.7.11.22"/>
    </reaction>
</comment>
<keyword evidence="4" id="KW-0723">Serine/threonine-protein kinase</keyword>
<keyword evidence="8" id="KW-0067">ATP-binding</keyword>
<dbReference type="FunFam" id="1.10.510.10:FF:000624">
    <property type="entry name" value="Mitogen-activated protein kinase"/>
    <property type="match status" value="1"/>
</dbReference>
<evidence type="ECO:0000256" key="4">
    <source>
        <dbReference type="ARBA" id="ARBA00022527"/>
    </source>
</evidence>
<evidence type="ECO:0000256" key="3">
    <source>
        <dbReference type="ARBA" id="ARBA00012425"/>
    </source>
</evidence>
<keyword evidence="5" id="KW-0808">Transferase</keyword>
<dbReference type="InterPro" id="IPR050108">
    <property type="entry name" value="CDK"/>
</dbReference>
<evidence type="ECO:0000313" key="18">
    <source>
        <dbReference type="Proteomes" id="UP000688137"/>
    </source>
</evidence>
<evidence type="ECO:0000259" key="16">
    <source>
        <dbReference type="PROSITE" id="PS50011"/>
    </source>
</evidence>
<sequence length="338" mass="39634">MQSIDHEHYTKVKKLPGGAYGKIYLCKCEKPIHNKRIFQWIPSLVEIETHPQYVVIKKFKPLKKRVGLDIDSLREVRFMNTMIHQNLNIPKHVFMKTSKKRNDDTFGSICFVYDHMVSLFEILSVFRESNESIQESDIKLMLLQILQGFEELHQKMILHRDFKPENVLVTKDGILKITDFGLARLWEDKPMTTQTCTMQYRSPELFFNAQKYGPALDVWAIGCVFAEFYLKQPLFSGESEIKILSKMVNILGNPTEKNWPGFQNLPQVVQFEKRDSMNLFKLLPKMSNDGIDLLSKMLQYDPNKRISIKDALNHKYFNQIESQNLTKKLMQIIHSKLN</sequence>
<name>A0A8S1KG15_PARPR</name>
<feature type="domain" description="Protein kinase" evidence="16">
    <location>
        <begin position="9"/>
        <end position="317"/>
    </location>
</feature>
<dbReference type="PANTHER" id="PTHR24056:SF495">
    <property type="entry name" value="CYCLIN-DEPENDENT KINASE 8-RELATED"/>
    <property type="match status" value="1"/>
</dbReference>
<dbReference type="EC" id="2.7.11.22" evidence="3"/>
<dbReference type="EMBL" id="CAJJDM010000017">
    <property type="protein sequence ID" value="CAD8052795.1"/>
    <property type="molecule type" value="Genomic_DNA"/>
</dbReference>
<evidence type="ECO:0000313" key="17">
    <source>
        <dbReference type="EMBL" id="CAD8052795.1"/>
    </source>
</evidence>
<accession>A0A8S1KG15</accession>
<dbReference type="InterPro" id="IPR000719">
    <property type="entry name" value="Prot_kinase_dom"/>
</dbReference>
<dbReference type="Pfam" id="PF00069">
    <property type="entry name" value="Pkinase"/>
    <property type="match status" value="1"/>
</dbReference>
<evidence type="ECO:0000256" key="15">
    <source>
        <dbReference type="ARBA" id="ARBA00049280"/>
    </source>
</evidence>
<evidence type="ECO:0000256" key="5">
    <source>
        <dbReference type="ARBA" id="ARBA00022679"/>
    </source>
</evidence>
<dbReference type="InterPro" id="IPR008271">
    <property type="entry name" value="Ser/Thr_kinase_AS"/>
</dbReference>
<evidence type="ECO:0000256" key="7">
    <source>
        <dbReference type="ARBA" id="ARBA00022777"/>
    </source>
</evidence>
<gene>
    <name evidence="17" type="ORF">PPRIM_AZ9-3.1.T0200005</name>
</gene>
<evidence type="ECO:0000256" key="10">
    <source>
        <dbReference type="ARBA" id="ARBA00039612"/>
    </source>
</evidence>
<comment type="catalytic activity">
    <reaction evidence="14">
        <text>L-seryl-[protein] + ATP = O-phospho-L-seryl-[protein] + ADP + H(+)</text>
        <dbReference type="Rhea" id="RHEA:17989"/>
        <dbReference type="Rhea" id="RHEA-COMP:9863"/>
        <dbReference type="Rhea" id="RHEA-COMP:11604"/>
        <dbReference type="ChEBI" id="CHEBI:15378"/>
        <dbReference type="ChEBI" id="CHEBI:29999"/>
        <dbReference type="ChEBI" id="CHEBI:30616"/>
        <dbReference type="ChEBI" id="CHEBI:83421"/>
        <dbReference type="ChEBI" id="CHEBI:456216"/>
        <dbReference type="EC" id="2.7.11.22"/>
    </reaction>
</comment>
<keyword evidence="18" id="KW-1185">Reference proteome</keyword>
<evidence type="ECO:0000256" key="8">
    <source>
        <dbReference type="ARBA" id="ARBA00022840"/>
    </source>
</evidence>